<reference evidence="8 9" key="1">
    <citation type="submission" date="2015-04" db="EMBL/GenBank/DDBJ databases">
        <authorList>
            <person name="Syromyatnikov M.Y."/>
            <person name="Popov V.N."/>
        </authorList>
    </citation>
    <scope>NUCLEOTIDE SEQUENCE [LARGE SCALE GENOMIC DNA]</scope>
    <source>
        <strain evidence="8">WF-38-12</strain>
    </source>
</reference>
<keyword evidence="2" id="KW-0805">Transcription regulation</keyword>
<dbReference type="GO" id="GO:0003677">
    <property type="term" value="F:DNA binding"/>
    <property type="evidence" value="ECO:0007669"/>
    <property type="project" value="UniProtKB-KW"/>
</dbReference>
<evidence type="ECO:0000256" key="1">
    <source>
        <dbReference type="ARBA" id="ARBA00022723"/>
    </source>
</evidence>
<protein>
    <submittedName>
        <fullName evidence="8">Putative transcriptional regulatory protein C757,04</fullName>
    </submittedName>
</protein>
<dbReference type="Gene3D" id="4.10.240.10">
    <property type="entry name" value="Zn(2)-C6 fungal-type DNA-binding domain"/>
    <property type="match status" value="1"/>
</dbReference>
<evidence type="ECO:0000259" key="7">
    <source>
        <dbReference type="PROSITE" id="PS50048"/>
    </source>
</evidence>
<sequence>MGSESVPPASPPTSTKNTLKQACDNCRRRKIKCNRSHPCDKCQRLLLSCSYSDVLQRKGPKFRTLYPLAPLHPLASQYQLQQSNNNDQMYNQKPQLSLDGCITPLPWTFPTYESYSSPESMDSQYELHNYQNALPQPRRLSSTVLVAHVNVYLKYLYPIMPVICAEQVLKDCHEPEKLPSQRYAFMAALCAATHVQLKLDGTDNGIEPSPMEMNSSMSGEELLTEAINARKDCDIPDSITIESLLTSFFLFAAFGNLDRQDQAWFYLSQTTSMVHTLGLHREATYSELEPNDAEERRRVFWLLFVTERAYALQQAKPIMLRNSINKPKVLYSDDPTLEYGFLNLINIFEKLTPDLYDWVAIGGDEAFTTSPVNNIQQNLSKPVPIEGMMQIQQVDVLVTQQWLQAMMWKLSMSNSPHPTDTDTLLPFHLPVLVGKALMDVVGTVSQSAIDAHGIGMEQKLYDMGLSIADVTRNMRCDITNRLTNTVGDPKELLWGILNILSRIRGSPSYLFPSLLERSSTVLGLESPATMANMISGYTTDETSPTAATAPPPPATWNTVGDRSNSISSLDPPQPPPIGTNSNGHHHHRLTNEEHNSNYNHNCTFRRVSTASHVSHSSSIPPPLVDSLYI</sequence>
<feature type="compositionally biased region" description="Polar residues" evidence="6">
    <location>
        <begin position="556"/>
        <end position="570"/>
    </location>
</feature>
<dbReference type="GO" id="GO:0006351">
    <property type="term" value="P:DNA-templated transcription"/>
    <property type="evidence" value="ECO:0007669"/>
    <property type="project" value="InterPro"/>
</dbReference>
<keyword evidence="5" id="KW-0539">Nucleus</keyword>
<dbReference type="PANTHER" id="PTHR31668">
    <property type="entry name" value="GLUCOSE TRANSPORT TRANSCRIPTION REGULATOR RGT1-RELATED-RELATED"/>
    <property type="match status" value="1"/>
</dbReference>
<dbReference type="GO" id="GO:0000981">
    <property type="term" value="F:DNA-binding transcription factor activity, RNA polymerase II-specific"/>
    <property type="evidence" value="ECO:0007669"/>
    <property type="project" value="InterPro"/>
</dbReference>
<feature type="domain" description="Zn(2)-C6 fungal-type" evidence="7">
    <location>
        <begin position="22"/>
        <end position="51"/>
    </location>
</feature>
<dbReference type="Pfam" id="PF04082">
    <property type="entry name" value="Fungal_trans"/>
    <property type="match status" value="1"/>
</dbReference>
<evidence type="ECO:0000313" key="9">
    <source>
        <dbReference type="Proteomes" id="UP000054383"/>
    </source>
</evidence>
<dbReference type="SMART" id="SM00066">
    <property type="entry name" value="GAL4"/>
    <property type="match status" value="1"/>
</dbReference>
<dbReference type="PROSITE" id="PS50048">
    <property type="entry name" value="ZN2_CY6_FUNGAL_2"/>
    <property type="match status" value="1"/>
</dbReference>
<organism evidence="8 9">
    <name type="scientific">Talaromyces islandicus</name>
    <name type="common">Penicillium islandicum</name>
    <dbReference type="NCBI Taxonomy" id="28573"/>
    <lineage>
        <taxon>Eukaryota</taxon>
        <taxon>Fungi</taxon>
        <taxon>Dikarya</taxon>
        <taxon>Ascomycota</taxon>
        <taxon>Pezizomycotina</taxon>
        <taxon>Eurotiomycetes</taxon>
        <taxon>Eurotiomycetidae</taxon>
        <taxon>Eurotiales</taxon>
        <taxon>Trichocomaceae</taxon>
        <taxon>Talaromyces</taxon>
        <taxon>Talaromyces sect. Islandici</taxon>
    </lineage>
</organism>
<dbReference type="OrthoDB" id="4132249at2759"/>
<dbReference type="InterPro" id="IPR050797">
    <property type="entry name" value="Carb_Metab_Trans_Reg"/>
</dbReference>
<dbReference type="PANTHER" id="PTHR31668:SF19">
    <property type="entry name" value="ZN(2)-C6 FUNGAL-TYPE DOMAIN-CONTAINING PROTEIN-RELATED"/>
    <property type="match status" value="1"/>
</dbReference>
<dbReference type="EMBL" id="CVMT01000001">
    <property type="protein sequence ID" value="CRG83123.1"/>
    <property type="molecule type" value="Genomic_DNA"/>
</dbReference>
<evidence type="ECO:0000256" key="4">
    <source>
        <dbReference type="ARBA" id="ARBA00023163"/>
    </source>
</evidence>
<dbReference type="CDD" id="cd00067">
    <property type="entry name" value="GAL4"/>
    <property type="match status" value="1"/>
</dbReference>
<dbReference type="Proteomes" id="UP000054383">
    <property type="component" value="Unassembled WGS sequence"/>
</dbReference>
<keyword evidence="9" id="KW-1185">Reference proteome</keyword>
<dbReference type="PROSITE" id="PS00463">
    <property type="entry name" value="ZN2_CY6_FUNGAL_1"/>
    <property type="match status" value="1"/>
</dbReference>
<evidence type="ECO:0000313" key="8">
    <source>
        <dbReference type="EMBL" id="CRG83123.1"/>
    </source>
</evidence>
<dbReference type="InterPro" id="IPR036864">
    <property type="entry name" value="Zn2-C6_fun-type_DNA-bd_sf"/>
</dbReference>
<evidence type="ECO:0000256" key="6">
    <source>
        <dbReference type="SAM" id="MobiDB-lite"/>
    </source>
</evidence>
<keyword evidence="4" id="KW-0804">Transcription</keyword>
<dbReference type="GO" id="GO:0008270">
    <property type="term" value="F:zinc ion binding"/>
    <property type="evidence" value="ECO:0007669"/>
    <property type="project" value="InterPro"/>
</dbReference>
<evidence type="ECO:0000256" key="5">
    <source>
        <dbReference type="ARBA" id="ARBA00023242"/>
    </source>
</evidence>
<keyword evidence="1" id="KW-0479">Metal-binding</keyword>
<dbReference type="AlphaFoldDB" id="A0A0U1LJH0"/>
<dbReference type="Pfam" id="PF00172">
    <property type="entry name" value="Zn_clus"/>
    <property type="match status" value="1"/>
</dbReference>
<dbReference type="STRING" id="28573.A0A0U1LJH0"/>
<keyword evidence="3" id="KW-0238">DNA-binding</keyword>
<name>A0A0U1LJH0_TALIS</name>
<dbReference type="InterPro" id="IPR007219">
    <property type="entry name" value="XnlR_reg_dom"/>
</dbReference>
<feature type="region of interest" description="Disordered" evidence="6">
    <location>
        <begin position="610"/>
        <end position="629"/>
    </location>
</feature>
<dbReference type="InterPro" id="IPR001138">
    <property type="entry name" value="Zn2Cys6_DnaBD"/>
</dbReference>
<dbReference type="SMART" id="SM00906">
    <property type="entry name" value="Fungal_trans"/>
    <property type="match status" value="1"/>
</dbReference>
<feature type="region of interest" description="Disordered" evidence="6">
    <location>
        <begin position="539"/>
        <end position="597"/>
    </location>
</feature>
<evidence type="ECO:0000256" key="3">
    <source>
        <dbReference type="ARBA" id="ARBA00023125"/>
    </source>
</evidence>
<dbReference type="OMA" id="PKQACDN"/>
<proteinExistence type="predicted"/>
<dbReference type="CDD" id="cd12148">
    <property type="entry name" value="fungal_TF_MHR"/>
    <property type="match status" value="1"/>
</dbReference>
<gene>
    <name evidence="8" type="primary">amyR</name>
    <name evidence="8" type="ORF">PISL3812_00471</name>
</gene>
<evidence type="ECO:0000256" key="2">
    <source>
        <dbReference type="ARBA" id="ARBA00023015"/>
    </source>
</evidence>
<dbReference type="SUPFAM" id="SSF57701">
    <property type="entry name" value="Zn2/Cys6 DNA-binding domain"/>
    <property type="match status" value="1"/>
</dbReference>
<accession>A0A0U1LJH0</accession>